<dbReference type="InterPro" id="IPR027904">
    <property type="entry name" value="DUF4587"/>
</dbReference>
<keyword evidence="4" id="KW-1185">Reference proteome</keyword>
<evidence type="ECO:0000256" key="1">
    <source>
        <dbReference type="SAM" id="MobiDB-lite"/>
    </source>
</evidence>
<sequence length="191" mass="20524">MASRTGGSWGQAPPQSAAPTPWVTVLQPVAWAVPPPTPQPGGLKEDLLELMLLQNAQMHQLLLSGLVAAALNPGPASCHPQVYLEGQQEEEEEKEEMQALEEGPLVIHHHYLPCPMPMLGPSLPWPVPSFSLPQHQPHLQDTARIQHCPPASWKRKGRAVTVPPPPPPSATGTVGADVPPASDYYDAESLP</sequence>
<dbReference type="Pfam" id="PF15248">
    <property type="entry name" value="DUF4587"/>
    <property type="match status" value="1"/>
</dbReference>
<name>A0A8C7CBW0_NEOVI</name>
<protein>
    <submittedName>
        <fullName evidence="3">Proline rich 29</fullName>
    </submittedName>
</protein>
<feature type="region of interest" description="Disordered" evidence="1">
    <location>
        <begin position="150"/>
        <end position="191"/>
    </location>
</feature>
<dbReference type="GeneTree" id="ENSGT00390000002000"/>
<reference evidence="3" key="2">
    <citation type="submission" date="2025-09" db="UniProtKB">
        <authorList>
            <consortium name="Ensembl"/>
        </authorList>
    </citation>
    <scope>IDENTIFICATION</scope>
</reference>
<dbReference type="PANTHER" id="PTHR28604">
    <property type="match status" value="1"/>
</dbReference>
<organism evidence="3 4">
    <name type="scientific">Neovison vison</name>
    <name type="common">American mink</name>
    <name type="synonym">Mustela vison</name>
    <dbReference type="NCBI Taxonomy" id="452646"/>
    <lineage>
        <taxon>Eukaryota</taxon>
        <taxon>Metazoa</taxon>
        <taxon>Chordata</taxon>
        <taxon>Craniata</taxon>
        <taxon>Vertebrata</taxon>
        <taxon>Euteleostomi</taxon>
        <taxon>Mammalia</taxon>
        <taxon>Eutheria</taxon>
        <taxon>Laurasiatheria</taxon>
        <taxon>Carnivora</taxon>
        <taxon>Caniformia</taxon>
        <taxon>Musteloidea</taxon>
        <taxon>Mustelidae</taxon>
        <taxon>Mustelinae</taxon>
        <taxon>Neogale</taxon>
    </lineage>
</organism>
<dbReference type="Proteomes" id="UP000694425">
    <property type="component" value="Unplaced"/>
</dbReference>
<feature type="domain" description="DUF4587" evidence="2">
    <location>
        <begin position="39"/>
        <end position="111"/>
    </location>
</feature>
<dbReference type="AlphaFoldDB" id="A0A8C7CBW0"/>
<proteinExistence type="predicted"/>
<dbReference type="PANTHER" id="PTHR28604:SF1">
    <property type="entry name" value="PROLINE-RICH PROTEIN 29"/>
    <property type="match status" value="1"/>
</dbReference>
<evidence type="ECO:0000313" key="3">
    <source>
        <dbReference type="Ensembl" id="ENSNVIP00000030748.1"/>
    </source>
</evidence>
<evidence type="ECO:0000313" key="4">
    <source>
        <dbReference type="Proteomes" id="UP000694425"/>
    </source>
</evidence>
<reference evidence="3" key="1">
    <citation type="submission" date="2025-08" db="UniProtKB">
        <authorList>
            <consortium name="Ensembl"/>
        </authorList>
    </citation>
    <scope>IDENTIFICATION</scope>
</reference>
<dbReference type="Ensembl" id="ENSNVIT00000035615.1">
    <property type="protein sequence ID" value="ENSNVIP00000030748.1"/>
    <property type="gene ID" value="ENSNVIG00000023675.1"/>
</dbReference>
<evidence type="ECO:0000259" key="2">
    <source>
        <dbReference type="Pfam" id="PF15248"/>
    </source>
</evidence>
<accession>A0A8C7CBW0</accession>
<dbReference type="InterPro" id="IPR038915">
    <property type="entry name" value="PRR29-like"/>
</dbReference>